<gene>
    <name evidence="1" type="ORF">SCARR_02133</name>
</gene>
<name>A0A6C2UJL7_9BACT</name>
<accession>A0A6C2UJL7</accession>
<evidence type="ECO:0000313" key="1">
    <source>
        <dbReference type="EMBL" id="VGO20073.1"/>
    </source>
</evidence>
<dbReference type="AlphaFoldDB" id="A0A6C2UJL7"/>
<proteinExistence type="predicted"/>
<dbReference type="Proteomes" id="UP000346198">
    <property type="component" value="Unassembled WGS sequence"/>
</dbReference>
<dbReference type="EMBL" id="CAAHFH010000001">
    <property type="protein sequence ID" value="VGO20073.1"/>
    <property type="molecule type" value="Genomic_DNA"/>
</dbReference>
<reference evidence="1 2" key="1">
    <citation type="submission" date="2019-04" db="EMBL/GenBank/DDBJ databases">
        <authorList>
            <person name="Van Vliet M D."/>
        </authorList>
    </citation>
    <scope>NUCLEOTIDE SEQUENCE [LARGE SCALE GENOMIC DNA]</scope>
    <source>
        <strain evidence="1 2">F21</strain>
    </source>
</reference>
<organism evidence="1 2">
    <name type="scientific">Pontiella sulfatireligans</name>
    <dbReference type="NCBI Taxonomy" id="2750658"/>
    <lineage>
        <taxon>Bacteria</taxon>
        <taxon>Pseudomonadati</taxon>
        <taxon>Kiritimatiellota</taxon>
        <taxon>Kiritimatiellia</taxon>
        <taxon>Kiritimatiellales</taxon>
        <taxon>Pontiellaceae</taxon>
        <taxon>Pontiella</taxon>
    </lineage>
</organism>
<dbReference type="RefSeq" id="WP_136061518.1">
    <property type="nucleotide sequence ID" value="NZ_CAAHFH010000001.1"/>
</dbReference>
<evidence type="ECO:0000313" key="2">
    <source>
        <dbReference type="Proteomes" id="UP000346198"/>
    </source>
</evidence>
<protein>
    <submittedName>
        <fullName evidence="1">Uncharacterized protein</fullName>
    </submittedName>
</protein>
<keyword evidence="2" id="KW-1185">Reference proteome</keyword>
<sequence>MRTRSNAMILTFGGLLFATVYLSGGTTYAEPAAGNGLNNANKKTAPVKRDPFWPLNYVPERIKNETLSNAQSVNGKQDWNAAMKQVVINGVSSRSDNECFAVINGRVKSMGETVSVSLGGLDYTWVVDDINKAGSVKLRQLSVK</sequence>